<keyword evidence="15" id="KW-1185">Reference proteome</keyword>
<feature type="domain" description="NADH:quinone oxidoreductase/Mrp antiporter transmembrane" evidence="13">
    <location>
        <begin position="2"/>
        <end position="69"/>
    </location>
</feature>
<gene>
    <name evidence="14" type="primary">Nd4_1</name>
    <name evidence="14" type="ORF">G6Z75_0002829</name>
</gene>
<feature type="transmembrane region" description="Helical" evidence="12">
    <location>
        <begin position="163"/>
        <end position="183"/>
    </location>
</feature>
<dbReference type="EMBL" id="JAANHZ010000330">
    <property type="protein sequence ID" value="KAG5312439.1"/>
    <property type="molecule type" value="Genomic_DNA"/>
</dbReference>
<evidence type="ECO:0000256" key="11">
    <source>
        <dbReference type="ARBA" id="ARBA00049551"/>
    </source>
</evidence>
<feature type="transmembrane region" description="Helical" evidence="12">
    <location>
        <begin position="139"/>
        <end position="157"/>
    </location>
</feature>
<dbReference type="InterPro" id="IPR003945">
    <property type="entry name" value="NU5C-like"/>
</dbReference>
<evidence type="ECO:0000256" key="6">
    <source>
        <dbReference type="ARBA" id="ARBA00022692"/>
    </source>
</evidence>
<dbReference type="PANTHER" id="PTHR42829:SF2">
    <property type="entry name" value="NADH-UBIQUINONE OXIDOREDUCTASE CHAIN 5"/>
    <property type="match status" value="1"/>
</dbReference>
<feature type="transmembrane region" description="Helical" evidence="12">
    <location>
        <begin position="195"/>
        <end position="216"/>
    </location>
</feature>
<comment type="caution">
    <text evidence="14">The sequence shown here is derived from an EMBL/GenBank/DDBJ whole genome shotgun (WGS) entry which is preliminary data.</text>
</comment>
<evidence type="ECO:0000256" key="9">
    <source>
        <dbReference type="ARBA" id="ARBA00031025"/>
    </source>
</evidence>
<dbReference type="InterPro" id="IPR001750">
    <property type="entry name" value="ND/Mrp_TM"/>
</dbReference>
<organism evidence="14 15">
    <name type="scientific">Acromyrmex insinuator</name>
    <dbReference type="NCBI Taxonomy" id="230686"/>
    <lineage>
        <taxon>Eukaryota</taxon>
        <taxon>Metazoa</taxon>
        <taxon>Ecdysozoa</taxon>
        <taxon>Arthropoda</taxon>
        <taxon>Hexapoda</taxon>
        <taxon>Insecta</taxon>
        <taxon>Pterygota</taxon>
        <taxon>Neoptera</taxon>
        <taxon>Endopterygota</taxon>
        <taxon>Hymenoptera</taxon>
        <taxon>Apocrita</taxon>
        <taxon>Aculeata</taxon>
        <taxon>Formicoidea</taxon>
        <taxon>Formicidae</taxon>
        <taxon>Myrmicinae</taxon>
        <taxon>Acromyrmex</taxon>
    </lineage>
</organism>
<evidence type="ECO:0000256" key="3">
    <source>
        <dbReference type="ARBA" id="ARBA00009025"/>
    </source>
</evidence>
<dbReference type="GO" id="GO:0003954">
    <property type="term" value="F:NADH dehydrogenase activity"/>
    <property type="evidence" value="ECO:0007669"/>
    <property type="project" value="TreeGrafter"/>
</dbReference>
<dbReference type="AlphaFoldDB" id="A0A836JFW2"/>
<feature type="transmembrane region" description="Helical" evidence="12">
    <location>
        <begin position="95"/>
        <end position="118"/>
    </location>
</feature>
<comment type="subcellular location">
    <subcellularLocation>
        <location evidence="2">Membrane</location>
        <topology evidence="2">Multi-pass membrane protein</topology>
    </subcellularLocation>
</comment>
<feature type="non-terminal residue" evidence="14">
    <location>
        <position position="1"/>
    </location>
</feature>
<keyword evidence="8 12" id="KW-0472">Membrane</keyword>
<evidence type="ECO:0000256" key="2">
    <source>
        <dbReference type="ARBA" id="ARBA00004141"/>
    </source>
</evidence>
<evidence type="ECO:0000256" key="8">
    <source>
        <dbReference type="ARBA" id="ARBA00023136"/>
    </source>
</evidence>
<accession>A0A836JFW2</accession>
<sequence length="292" mass="35711">MILFYFIFEIRLIPTFFLIIYWSSNPERLRAGYYVIIYILLISFPLLVYIFNICMYRITIKFRLIIMVMRFLFHICLTKAHKFCFPLSLNFIGEIIILIRILNWGVGAYSLYLFSYVYHGKNIYYENKIYNSNLKEFNILGYLFIIIIFISGIIVNFEYYHLLVYAIFKSILFMVVGVVIYSIKNTQNIQLLENLNEIILCIIIRLIISSIALRGVLFMSRFYRKDLIIQIIYIRLMYYLFFKRRLKFYRYINIKEDKIINVFIIIIIFLRILVRLWFQLINWIFYIDYYII</sequence>
<feature type="domain" description="NADH:quinone oxidoreductase/Mrp antiporter transmembrane" evidence="13">
    <location>
        <begin position="140"/>
        <end position="239"/>
    </location>
</feature>
<dbReference type="GO" id="GO:0008137">
    <property type="term" value="F:NADH dehydrogenase (ubiquinone) activity"/>
    <property type="evidence" value="ECO:0007669"/>
    <property type="project" value="UniProtKB-EC"/>
</dbReference>
<dbReference type="PRINTS" id="PR01437">
    <property type="entry name" value="NUOXDRDTASE4"/>
</dbReference>
<evidence type="ECO:0000313" key="14">
    <source>
        <dbReference type="EMBL" id="KAG5312439.1"/>
    </source>
</evidence>
<dbReference type="Proteomes" id="UP000667349">
    <property type="component" value="Unassembled WGS sequence"/>
</dbReference>
<dbReference type="GO" id="GO:0042773">
    <property type="term" value="P:ATP synthesis coupled electron transport"/>
    <property type="evidence" value="ECO:0007669"/>
    <property type="project" value="InterPro"/>
</dbReference>
<feature type="transmembrane region" description="Helical" evidence="12">
    <location>
        <begin position="222"/>
        <end position="241"/>
    </location>
</feature>
<evidence type="ECO:0000256" key="7">
    <source>
        <dbReference type="ARBA" id="ARBA00022989"/>
    </source>
</evidence>
<evidence type="ECO:0000256" key="5">
    <source>
        <dbReference type="ARBA" id="ARBA00021006"/>
    </source>
</evidence>
<dbReference type="InterPro" id="IPR003918">
    <property type="entry name" value="NADH_UbQ_OxRdtase"/>
</dbReference>
<evidence type="ECO:0000256" key="12">
    <source>
        <dbReference type="SAM" id="Phobius"/>
    </source>
</evidence>
<evidence type="ECO:0000259" key="13">
    <source>
        <dbReference type="Pfam" id="PF00361"/>
    </source>
</evidence>
<evidence type="ECO:0000256" key="10">
    <source>
        <dbReference type="ARBA" id="ARBA00031027"/>
    </source>
</evidence>
<name>A0A836JFW2_9HYME</name>
<dbReference type="Pfam" id="PF00361">
    <property type="entry name" value="Proton_antipo_M"/>
    <property type="match status" value="2"/>
</dbReference>
<evidence type="ECO:0000256" key="1">
    <source>
        <dbReference type="ARBA" id="ARBA00003257"/>
    </source>
</evidence>
<feature type="non-terminal residue" evidence="14">
    <location>
        <position position="292"/>
    </location>
</feature>
<feature type="transmembrane region" description="Helical" evidence="12">
    <location>
        <begin position="262"/>
        <end position="286"/>
    </location>
</feature>
<dbReference type="GO" id="GO:0015990">
    <property type="term" value="P:electron transport coupled proton transport"/>
    <property type="evidence" value="ECO:0007669"/>
    <property type="project" value="TreeGrafter"/>
</dbReference>
<proteinExistence type="inferred from homology"/>
<protein>
    <recommendedName>
        <fullName evidence="5">NADH-ubiquinone oxidoreductase chain 4</fullName>
        <ecNumber evidence="4">7.1.1.2</ecNumber>
    </recommendedName>
    <alternativeName>
        <fullName evidence="9">NADH dehydrogenase subunit 4</fullName>
    </alternativeName>
    <alternativeName>
        <fullName evidence="10">NADH dehydrogenase subunit 5</fullName>
    </alternativeName>
</protein>
<feature type="transmembrane region" description="Helical" evidence="12">
    <location>
        <begin position="35"/>
        <end position="59"/>
    </location>
</feature>
<comment type="catalytic activity">
    <reaction evidence="11">
        <text>a ubiquinone + NADH + 5 H(+)(in) = a ubiquinol + NAD(+) + 4 H(+)(out)</text>
        <dbReference type="Rhea" id="RHEA:29091"/>
        <dbReference type="Rhea" id="RHEA-COMP:9565"/>
        <dbReference type="Rhea" id="RHEA-COMP:9566"/>
        <dbReference type="ChEBI" id="CHEBI:15378"/>
        <dbReference type="ChEBI" id="CHEBI:16389"/>
        <dbReference type="ChEBI" id="CHEBI:17976"/>
        <dbReference type="ChEBI" id="CHEBI:57540"/>
        <dbReference type="ChEBI" id="CHEBI:57945"/>
        <dbReference type="EC" id="7.1.1.2"/>
    </reaction>
</comment>
<feature type="transmembrane region" description="Helical" evidence="12">
    <location>
        <begin position="5"/>
        <end position="23"/>
    </location>
</feature>
<keyword evidence="6 12" id="KW-0812">Transmembrane</keyword>
<evidence type="ECO:0000256" key="4">
    <source>
        <dbReference type="ARBA" id="ARBA00012944"/>
    </source>
</evidence>
<dbReference type="PANTHER" id="PTHR42829">
    <property type="entry name" value="NADH-UBIQUINONE OXIDOREDUCTASE CHAIN 5"/>
    <property type="match status" value="1"/>
</dbReference>
<keyword evidence="7 12" id="KW-1133">Transmembrane helix</keyword>
<comment type="similarity">
    <text evidence="3">Belongs to the complex I subunit 4 family.</text>
</comment>
<evidence type="ECO:0000313" key="15">
    <source>
        <dbReference type="Proteomes" id="UP000667349"/>
    </source>
</evidence>
<comment type="function">
    <text evidence="1">Core subunit of the mitochondrial membrane respiratory chain NADH dehydrogenase (Complex I) that is believed to belong to the minimal assembly required for catalysis. Complex I functions in the transfer of electrons from NADH to the respiratory chain. The immediate electron acceptor for the enzyme is believed to be ubiquinone.</text>
</comment>
<dbReference type="EC" id="7.1.1.2" evidence="4"/>
<dbReference type="GO" id="GO:0016020">
    <property type="term" value="C:membrane"/>
    <property type="evidence" value="ECO:0007669"/>
    <property type="project" value="UniProtKB-SubCell"/>
</dbReference>
<reference evidence="14" key="1">
    <citation type="submission" date="2020-02" db="EMBL/GenBank/DDBJ databases">
        <title>Relaxed selection underlies rapid genomic changes in the transitions from sociality to social parasitism in ants.</title>
        <authorList>
            <person name="Bi X."/>
        </authorList>
    </citation>
    <scope>NUCLEOTIDE SEQUENCE</scope>
    <source>
        <strain evidence="14">BGI-DK2013a</strain>
        <tissue evidence="14">Whole body</tissue>
    </source>
</reference>